<reference evidence="1" key="1">
    <citation type="submission" date="2019-08" db="EMBL/GenBank/DDBJ databases">
        <authorList>
            <person name="Kucharzyk K."/>
            <person name="Murdoch R.W."/>
            <person name="Higgins S."/>
            <person name="Loffler F."/>
        </authorList>
    </citation>
    <scope>NUCLEOTIDE SEQUENCE</scope>
</reference>
<gene>
    <name evidence="1" type="ORF">SDC9_02455</name>
</gene>
<comment type="caution">
    <text evidence="1">The sequence shown here is derived from an EMBL/GenBank/DDBJ whole genome shotgun (WGS) entry which is preliminary data.</text>
</comment>
<sequence length="134" mass="14934">MAVPGACVQNPLLFPSGLSVIAAVQPPWRGRFAYTLLSIIGGRPQNWLINAWAPCLLPWADSSACRHLCLLCLFGAERARRGCFQMYRHWPAYCKSSGKGHQARGRRRRFIFSAAANTRSCLCKQACLADFLPH</sequence>
<organism evidence="1">
    <name type="scientific">bioreactor metagenome</name>
    <dbReference type="NCBI Taxonomy" id="1076179"/>
    <lineage>
        <taxon>unclassified sequences</taxon>
        <taxon>metagenomes</taxon>
        <taxon>ecological metagenomes</taxon>
    </lineage>
</organism>
<proteinExistence type="predicted"/>
<protein>
    <submittedName>
        <fullName evidence="1">Uncharacterized protein</fullName>
    </submittedName>
</protein>
<evidence type="ECO:0000313" key="1">
    <source>
        <dbReference type="EMBL" id="MPL56963.1"/>
    </source>
</evidence>
<dbReference type="AlphaFoldDB" id="A0A644SQS0"/>
<accession>A0A644SQS0</accession>
<dbReference type="EMBL" id="VSSQ01000004">
    <property type="protein sequence ID" value="MPL56963.1"/>
    <property type="molecule type" value="Genomic_DNA"/>
</dbReference>
<name>A0A644SQS0_9ZZZZ</name>